<gene>
    <name evidence="1" type="ORF">N789_14225</name>
</gene>
<name>A0A091AT50_9GAMM</name>
<reference evidence="1 2" key="1">
    <citation type="submission" date="2013-09" db="EMBL/GenBank/DDBJ databases">
        <title>Genome sequencing of Arenimonas oryziterrae.</title>
        <authorList>
            <person name="Chen F."/>
            <person name="Wang G."/>
        </authorList>
    </citation>
    <scope>NUCLEOTIDE SEQUENCE [LARGE SCALE GENOMIC DNA]</scope>
    <source>
        <strain evidence="1 2">YC6267</strain>
    </source>
</reference>
<dbReference type="Proteomes" id="UP000029385">
    <property type="component" value="Unassembled WGS sequence"/>
</dbReference>
<dbReference type="RefSeq" id="WP_022970467.1">
    <property type="nucleotide sequence ID" value="NZ_ATVD01000008.1"/>
</dbReference>
<dbReference type="PATRIC" id="fig|1121015.4.peg.2312"/>
<dbReference type="STRING" id="1121015.GCA_000420545_02879"/>
<organism evidence="1 2">
    <name type="scientific">Arenimonas oryziterrae DSM 21050 = YC6267</name>
    <dbReference type="NCBI Taxonomy" id="1121015"/>
    <lineage>
        <taxon>Bacteria</taxon>
        <taxon>Pseudomonadati</taxon>
        <taxon>Pseudomonadota</taxon>
        <taxon>Gammaproteobacteria</taxon>
        <taxon>Lysobacterales</taxon>
        <taxon>Lysobacteraceae</taxon>
        <taxon>Arenimonas</taxon>
    </lineage>
</organism>
<sequence>MAIRRRNSALKIFTSGKRGESISQLSKRVGRLPSEYEVAQQRAVASLKRKVMPVAKRQVLAVFSLRSSKLTGGLRVESSYQSGSGVVSLWASTRQIPLVEFQGRWDGRNSPGATASILAGSVKVYDHAFIATVQGRRSIRVRKVINGKRAPRGPLRMLRGPSPFEMIAPGDRPGLSGPIAEELLTFYSEELLRQYRLGVKA</sequence>
<accession>A0A091AT50</accession>
<dbReference type="OrthoDB" id="6042993at2"/>
<comment type="caution">
    <text evidence="1">The sequence shown here is derived from an EMBL/GenBank/DDBJ whole genome shotgun (WGS) entry which is preliminary data.</text>
</comment>
<dbReference type="AlphaFoldDB" id="A0A091AT50"/>
<dbReference type="eggNOG" id="ENOG5031IFH">
    <property type="taxonomic scope" value="Bacteria"/>
</dbReference>
<dbReference type="EMBL" id="AVCI01000011">
    <property type="protein sequence ID" value="KFN42342.1"/>
    <property type="molecule type" value="Genomic_DNA"/>
</dbReference>
<proteinExistence type="predicted"/>
<evidence type="ECO:0000313" key="1">
    <source>
        <dbReference type="EMBL" id="KFN42342.1"/>
    </source>
</evidence>
<protein>
    <submittedName>
        <fullName evidence="1">Uncharacterized protein</fullName>
    </submittedName>
</protein>
<keyword evidence="2" id="KW-1185">Reference proteome</keyword>
<evidence type="ECO:0000313" key="2">
    <source>
        <dbReference type="Proteomes" id="UP000029385"/>
    </source>
</evidence>